<protein>
    <submittedName>
        <fullName evidence="1">Uncharacterized protein</fullName>
    </submittedName>
</protein>
<evidence type="ECO:0000313" key="2">
    <source>
        <dbReference type="Proteomes" id="UP000447434"/>
    </source>
</evidence>
<evidence type="ECO:0000313" key="1">
    <source>
        <dbReference type="EMBL" id="KAE9599485.1"/>
    </source>
</evidence>
<accession>A0A6A4P8X2</accession>
<dbReference type="Proteomes" id="UP000447434">
    <property type="component" value="Chromosome 14"/>
</dbReference>
<sequence length="120" mass="13896">MKRNCTLDLPFHPSSSYSLSHNSMNETLNISKQLLHAILHKRNHTLDITEIQARMIIWFASQEMEENKNGGTRKNPMPLISLQLHALLMHLPQGISIKRSIGSFLQKRKKRCQNHNETNN</sequence>
<proteinExistence type="predicted"/>
<name>A0A6A4P8X2_LUPAL</name>
<dbReference type="OrthoDB" id="782771at2759"/>
<comment type="caution">
    <text evidence="1">The sequence shown here is derived from an EMBL/GenBank/DDBJ whole genome shotgun (WGS) entry which is preliminary data.</text>
</comment>
<dbReference type="EMBL" id="WOCE01000014">
    <property type="protein sequence ID" value="KAE9599485.1"/>
    <property type="molecule type" value="Genomic_DNA"/>
</dbReference>
<dbReference type="AlphaFoldDB" id="A0A6A4P8X2"/>
<reference evidence="2" key="1">
    <citation type="journal article" date="2020" name="Nat. Commun.">
        <title>Genome sequence of the cluster root forming white lupin.</title>
        <authorList>
            <person name="Hufnagel B."/>
            <person name="Marques A."/>
            <person name="Soriano A."/>
            <person name="Marques L."/>
            <person name="Divol F."/>
            <person name="Doumas P."/>
            <person name="Sallet E."/>
            <person name="Mancinotti D."/>
            <person name="Carrere S."/>
            <person name="Marande W."/>
            <person name="Arribat S."/>
            <person name="Keller J."/>
            <person name="Huneau C."/>
            <person name="Blein T."/>
            <person name="Aime D."/>
            <person name="Laguerre M."/>
            <person name="Taylor J."/>
            <person name="Schubert V."/>
            <person name="Nelson M."/>
            <person name="Geu-Flores F."/>
            <person name="Crespi M."/>
            <person name="Gallardo-Guerrero K."/>
            <person name="Delaux P.-M."/>
            <person name="Salse J."/>
            <person name="Berges H."/>
            <person name="Guyot R."/>
            <person name="Gouzy J."/>
            <person name="Peret B."/>
        </authorList>
    </citation>
    <scope>NUCLEOTIDE SEQUENCE [LARGE SCALE GENOMIC DNA]</scope>
    <source>
        <strain evidence="2">cv. Amiga</strain>
    </source>
</reference>
<organism evidence="1 2">
    <name type="scientific">Lupinus albus</name>
    <name type="common">White lupine</name>
    <name type="synonym">Lupinus termis</name>
    <dbReference type="NCBI Taxonomy" id="3870"/>
    <lineage>
        <taxon>Eukaryota</taxon>
        <taxon>Viridiplantae</taxon>
        <taxon>Streptophyta</taxon>
        <taxon>Embryophyta</taxon>
        <taxon>Tracheophyta</taxon>
        <taxon>Spermatophyta</taxon>
        <taxon>Magnoliopsida</taxon>
        <taxon>eudicotyledons</taxon>
        <taxon>Gunneridae</taxon>
        <taxon>Pentapetalae</taxon>
        <taxon>rosids</taxon>
        <taxon>fabids</taxon>
        <taxon>Fabales</taxon>
        <taxon>Fabaceae</taxon>
        <taxon>Papilionoideae</taxon>
        <taxon>50 kb inversion clade</taxon>
        <taxon>genistoids sensu lato</taxon>
        <taxon>core genistoids</taxon>
        <taxon>Genisteae</taxon>
        <taxon>Lupinus</taxon>
    </lineage>
</organism>
<gene>
    <name evidence="1" type="ORF">Lalb_Chr14g0362711</name>
</gene>
<keyword evidence="2" id="KW-1185">Reference proteome</keyword>